<keyword evidence="3" id="KW-0547">Nucleotide-binding</keyword>
<comment type="caution">
    <text evidence="7">The sequence shown here is derived from an EMBL/GenBank/DDBJ whole genome shotgun (WGS) entry which is preliminary data.</text>
</comment>
<evidence type="ECO:0000313" key="8">
    <source>
        <dbReference type="Proteomes" id="UP001595921"/>
    </source>
</evidence>
<accession>A0ABD5PI55</accession>
<dbReference type="EC" id="2.7.1.-" evidence="7"/>
<keyword evidence="5" id="KW-0067">ATP-binding</keyword>
<dbReference type="SUPFAM" id="SSF53613">
    <property type="entry name" value="Ribokinase-like"/>
    <property type="match status" value="1"/>
</dbReference>
<evidence type="ECO:0000256" key="3">
    <source>
        <dbReference type="ARBA" id="ARBA00022741"/>
    </source>
</evidence>
<comment type="similarity">
    <text evidence="1">Belongs to the carbohydrate kinase PfkB family.</text>
</comment>
<dbReference type="AlphaFoldDB" id="A0ABD5PI55"/>
<gene>
    <name evidence="7" type="ORF">ACFO0N_20825</name>
</gene>
<evidence type="ECO:0000256" key="1">
    <source>
        <dbReference type="ARBA" id="ARBA00010688"/>
    </source>
</evidence>
<keyword evidence="4 7" id="KW-0418">Kinase</keyword>
<dbReference type="PANTHER" id="PTHR43085:SF1">
    <property type="entry name" value="PSEUDOURIDINE KINASE-RELATED"/>
    <property type="match status" value="1"/>
</dbReference>
<dbReference type="EMBL" id="JBHSDS010000017">
    <property type="protein sequence ID" value="MFC4360398.1"/>
    <property type="molecule type" value="Genomic_DNA"/>
</dbReference>
<dbReference type="Proteomes" id="UP001595921">
    <property type="component" value="Unassembled WGS sequence"/>
</dbReference>
<dbReference type="PROSITE" id="PS00584">
    <property type="entry name" value="PFKB_KINASES_2"/>
    <property type="match status" value="1"/>
</dbReference>
<keyword evidence="2 7" id="KW-0808">Transferase</keyword>
<dbReference type="PANTHER" id="PTHR43085">
    <property type="entry name" value="HEXOKINASE FAMILY MEMBER"/>
    <property type="match status" value="1"/>
</dbReference>
<dbReference type="Gene3D" id="3.40.1190.20">
    <property type="match status" value="1"/>
</dbReference>
<dbReference type="GO" id="GO:0005524">
    <property type="term" value="F:ATP binding"/>
    <property type="evidence" value="ECO:0007669"/>
    <property type="project" value="UniProtKB-KW"/>
</dbReference>
<reference evidence="7 8" key="1">
    <citation type="journal article" date="2019" name="Int. J. Syst. Evol. Microbiol.">
        <title>The Global Catalogue of Microorganisms (GCM) 10K type strain sequencing project: providing services to taxonomists for standard genome sequencing and annotation.</title>
        <authorList>
            <consortium name="The Broad Institute Genomics Platform"/>
            <consortium name="The Broad Institute Genome Sequencing Center for Infectious Disease"/>
            <person name="Wu L."/>
            <person name="Ma J."/>
        </authorList>
    </citation>
    <scope>NUCLEOTIDE SEQUENCE [LARGE SCALE GENOMIC DNA]</scope>
    <source>
        <strain evidence="7 8">CGMCC 1.12553</strain>
    </source>
</reference>
<evidence type="ECO:0000256" key="4">
    <source>
        <dbReference type="ARBA" id="ARBA00022777"/>
    </source>
</evidence>
<proteinExistence type="inferred from homology"/>
<evidence type="ECO:0000256" key="5">
    <source>
        <dbReference type="ARBA" id="ARBA00022840"/>
    </source>
</evidence>
<organism evidence="7 8">
    <name type="scientific">Halobium salinum</name>
    <dbReference type="NCBI Taxonomy" id="1364940"/>
    <lineage>
        <taxon>Archaea</taxon>
        <taxon>Methanobacteriati</taxon>
        <taxon>Methanobacteriota</taxon>
        <taxon>Stenosarchaea group</taxon>
        <taxon>Halobacteria</taxon>
        <taxon>Halobacteriales</taxon>
        <taxon>Haloferacaceae</taxon>
        <taxon>Halobium</taxon>
    </lineage>
</organism>
<name>A0ABD5PI55_9EURY</name>
<evidence type="ECO:0000256" key="2">
    <source>
        <dbReference type="ARBA" id="ARBA00022679"/>
    </source>
</evidence>
<dbReference type="InterPro" id="IPR011611">
    <property type="entry name" value="PfkB_dom"/>
</dbReference>
<dbReference type="Pfam" id="PF00294">
    <property type="entry name" value="PfkB"/>
    <property type="match status" value="1"/>
</dbReference>
<dbReference type="CDD" id="cd01167">
    <property type="entry name" value="bac_FRK"/>
    <property type="match status" value="1"/>
</dbReference>
<protein>
    <submittedName>
        <fullName evidence="7">Carbohydrate kinase family protein</fullName>
        <ecNumber evidence="7">2.7.1.-</ecNumber>
    </submittedName>
</protein>
<feature type="domain" description="Carbohydrate kinase PfkB" evidence="6">
    <location>
        <begin position="7"/>
        <end position="305"/>
    </location>
</feature>
<dbReference type="InterPro" id="IPR002173">
    <property type="entry name" value="Carboh/pur_kinase_PfkB_CS"/>
</dbReference>
<dbReference type="RefSeq" id="WP_267620534.1">
    <property type="nucleotide sequence ID" value="NZ_JAODIW010000005.1"/>
</dbReference>
<evidence type="ECO:0000313" key="7">
    <source>
        <dbReference type="EMBL" id="MFC4360398.1"/>
    </source>
</evidence>
<sequence length="323" mass="33539">MAVDRPILVAGDTLVDFVPERPGPPGRAGGYAPKFGGSAANVALALDRIGVPPLFWTRLADDDFGAFLRSHLAESAIPDDLLVTDAAARTTLAVVTHDAEGDRSFTFYREDGADTRLEAGTVPDETLDAVGWVHTTGVTLSVEPSRTATLDLQARADGRCPVSFDPNWRPEMWYSREAFGAVVRGALAHVDVVKATPGDLAAAGFEADDPAALTRAVAAHGPHTVVLTLGRDGAYCYGTAESPVAGETSHAGYEVEVVDTTGAGDAFLAGFVASLTHGVRDGARALALANATGAVATTAPGAVSALTDLDAVRRLHADVPWDE</sequence>
<keyword evidence="8" id="KW-1185">Reference proteome</keyword>
<dbReference type="InterPro" id="IPR050306">
    <property type="entry name" value="PfkB_Carbo_kinase"/>
</dbReference>
<evidence type="ECO:0000259" key="6">
    <source>
        <dbReference type="Pfam" id="PF00294"/>
    </source>
</evidence>
<dbReference type="InterPro" id="IPR029056">
    <property type="entry name" value="Ribokinase-like"/>
</dbReference>
<dbReference type="GO" id="GO:0016301">
    <property type="term" value="F:kinase activity"/>
    <property type="evidence" value="ECO:0007669"/>
    <property type="project" value="UniProtKB-KW"/>
</dbReference>